<keyword evidence="3 5" id="KW-1133">Transmembrane helix</keyword>
<dbReference type="STRING" id="2015173.A0A026WVL2"/>
<feature type="transmembrane region" description="Helical" evidence="5">
    <location>
        <begin position="296"/>
        <end position="317"/>
    </location>
</feature>
<evidence type="ECO:0000256" key="5">
    <source>
        <dbReference type="SAM" id="Phobius"/>
    </source>
</evidence>
<feature type="transmembrane region" description="Helical" evidence="5">
    <location>
        <begin position="12"/>
        <end position="31"/>
    </location>
</feature>
<comment type="subcellular location">
    <subcellularLocation>
        <location evidence="1">Membrane</location>
        <topology evidence="1">Multi-pass membrane protein</topology>
    </subcellularLocation>
</comment>
<dbReference type="Proteomes" id="UP000053097">
    <property type="component" value="Unassembled WGS sequence"/>
</dbReference>
<evidence type="ECO:0000256" key="1">
    <source>
        <dbReference type="ARBA" id="ARBA00004141"/>
    </source>
</evidence>
<evidence type="ECO:0000313" key="7">
    <source>
        <dbReference type="Proteomes" id="UP000053097"/>
    </source>
</evidence>
<name>A0A026WVL2_OOCBI</name>
<feature type="transmembrane region" description="Helical" evidence="5">
    <location>
        <begin position="43"/>
        <end position="65"/>
    </location>
</feature>
<feature type="transmembrane region" description="Helical" evidence="5">
    <location>
        <begin position="338"/>
        <end position="358"/>
    </location>
</feature>
<evidence type="ECO:0000256" key="2">
    <source>
        <dbReference type="ARBA" id="ARBA00022692"/>
    </source>
</evidence>
<evidence type="ECO:0000313" key="6">
    <source>
        <dbReference type="EMBL" id="EZA60090.1"/>
    </source>
</evidence>
<feature type="transmembrane region" description="Helical" evidence="5">
    <location>
        <begin position="236"/>
        <end position="256"/>
    </location>
</feature>
<dbReference type="GO" id="GO:0005385">
    <property type="term" value="F:zinc ion transmembrane transporter activity"/>
    <property type="evidence" value="ECO:0007669"/>
    <property type="project" value="TreeGrafter"/>
</dbReference>
<sequence length="360" mass="38541">MMFANVVQAKLASMALIGAGSFIVGVAPACFVPRAQHLQRKLLLSCALCFGAGVLLATAILHILPEVREGLPDHGELVFSCGFLLLYLVDECVHLFCRGGDSHGPELDLHHPGRRITHERGCSGCRNHSRGISYNAALQDSKIYVSEGDVRLPLNYRQNPAGSGNNACTISSYGATRPAVRDGRSSNEDVTFLCHGNHGEQCADTNTGLTGLVLALTVHAILEGLAIGLQTKIAEVMLLTGAVASHKFVVGFCLGLELAGVSKSVPKLVFVIFVFAVGSVLGIGIGMLTFQVNTKWSKVALPILQGLAGGTLLYVTVSEVLPRERTRWHKSSRRYAGILQFLSVISGYVAIFLLNNYVSE</sequence>
<dbReference type="InterPro" id="IPR003689">
    <property type="entry name" value="ZIP"/>
</dbReference>
<evidence type="ECO:0000256" key="4">
    <source>
        <dbReference type="ARBA" id="ARBA00023136"/>
    </source>
</evidence>
<proteinExistence type="predicted"/>
<dbReference type="OrthoDB" id="448280at2759"/>
<feature type="transmembrane region" description="Helical" evidence="5">
    <location>
        <begin position="209"/>
        <end position="230"/>
    </location>
</feature>
<keyword evidence="4 5" id="KW-0472">Membrane</keyword>
<dbReference type="EMBL" id="KK107083">
    <property type="protein sequence ID" value="EZA60090.1"/>
    <property type="molecule type" value="Genomic_DNA"/>
</dbReference>
<dbReference type="Pfam" id="PF02535">
    <property type="entry name" value="Zip"/>
    <property type="match status" value="1"/>
</dbReference>
<dbReference type="AlphaFoldDB" id="A0A026WVL2"/>
<keyword evidence="2 5" id="KW-0812">Transmembrane</keyword>
<keyword evidence="7" id="KW-1185">Reference proteome</keyword>
<dbReference type="GO" id="GO:0005886">
    <property type="term" value="C:plasma membrane"/>
    <property type="evidence" value="ECO:0007669"/>
    <property type="project" value="TreeGrafter"/>
</dbReference>
<evidence type="ECO:0000256" key="3">
    <source>
        <dbReference type="ARBA" id="ARBA00022989"/>
    </source>
</evidence>
<gene>
    <name evidence="6" type="ORF">X777_13915</name>
</gene>
<dbReference type="OMA" id="TMMIDSV"/>
<organism evidence="6 7">
    <name type="scientific">Ooceraea biroi</name>
    <name type="common">Clonal raider ant</name>
    <name type="synonym">Cerapachys biroi</name>
    <dbReference type="NCBI Taxonomy" id="2015173"/>
    <lineage>
        <taxon>Eukaryota</taxon>
        <taxon>Metazoa</taxon>
        <taxon>Ecdysozoa</taxon>
        <taxon>Arthropoda</taxon>
        <taxon>Hexapoda</taxon>
        <taxon>Insecta</taxon>
        <taxon>Pterygota</taxon>
        <taxon>Neoptera</taxon>
        <taxon>Endopterygota</taxon>
        <taxon>Hymenoptera</taxon>
        <taxon>Apocrita</taxon>
        <taxon>Aculeata</taxon>
        <taxon>Formicoidea</taxon>
        <taxon>Formicidae</taxon>
        <taxon>Dorylinae</taxon>
        <taxon>Ooceraea</taxon>
    </lineage>
</organism>
<protein>
    <submittedName>
        <fullName evidence="6">Zinc transporter ZIP1</fullName>
    </submittedName>
</protein>
<dbReference type="PANTHER" id="PTHR11040:SF169">
    <property type="entry name" value="FI24038P1"/>
    <property type="match status" value="1"/>
</dbReference>
<reference evidence="6 7" key="1">
    <citation type="journal article" date="2014" name="Curr. Biol.">
        <title>The genome of the clonal raider ant Cerapachys biroi.</title>
        <authorList>
            <person name="Oxley P.R."/>
            <person name="Ji L."/>
            <person name="Fetter-Pruneda I."/>
            <person name="McKenzie S.K."/>
            <person name="Li C."/>
            <person name="Hu H."/>
            <person name="Zhang G."/>
            <person name="Kronauer D.J."/>
        </authorList>
    </citation>
    <scope>NUCLEOTIDE SEQUENCE [LARGE SCALE GENOMIC DNA]</scope>
</reference>
<accession>A0A026WVL2</accession>
<dbReference type="PANTHER" id="PTHR11040">
    <property type="entry name" value="ZINC/IRON TRANSPORTER"/>
    <property type="match status" value="1"/>
</dbReference>
<feature type="transmembrane region" description="Helical" evidence="5">
    <location>
        <begin position="268"/>
        <end position="290"/>
    </location>
</feature>